<dbReference type="GO" id="GO:0051304">
    <property type="term" value="P:chromosome separation"/>
    <property type="evidence" value="ECO:0007669"/>
    <property type="project" value="InterPro"/>
</dbReference>
<dbReference type="NCBIfam" id="TIGR00281">
    <property type="entry name" value="SMC-Scp complex subunit ScpB"/>
    <property type="match status" value="1"/>
</dbReference>
<evidence type="ECO:0000256" key="4">
    <source>
        <dbReference type="ARBA" id="ARBA00023306"/>
    </source>
</evidence>
<dbReference type="GO" id="GO:0005737">
    <property type="term" value="C:cytoplasm"/>
    <property type="evidence" value="ECO:0007669"/>
    <property type="project" value="UniProtKB-SubCell"/>
</dbReference>
<reference evidence="6" key="1">
    <citation type="submission" date="2019-11" db="EMBL/GenBank/DDBJ databases">
        <authorList>
            <person name="Feng L."/>
        </authorList>
    </citation>
    <scope>NUCLEOTIDE SEQUENCE</scope>
    <source>
        <strain evidence="6">CTertiumLFYP3</strain>
    </source>
</reference>
<dbReference type="HAMAP" id="MF_01804">
    <property type="entry name" value="ScpB"/>
    <property type="match status" value="1"/>
</dbReference>
<dbReference type="PANTHER" id="PTHR34298">
    <property type="entry name" value="SEGREGATION AND CONDENSATION PROTEIN B"/>
    <property type="match status" value="1"/>
</dbReference>
<evidence type="ECO:0000313" key="6">
    <source>
        <dbReference type="EMBL" id="VYU61820.1"/>
    </source>
</evidence>
<protein>
    <recommendedName>
        <fullName evidence="5">Segregation and condensation protein B</fullName>
    </recommendedName>
</protein>
<dbReference type="Gene3D" id="1.10.10.10">
    <property type="entry name" value="Winged helix-like DNA-binding domain superfamily/Winged helix DNA-binding domain"/>
    <property type="match status" value="2"/>
</dbReference>
<sequence length="211" mass="24079">MSKLEIGQYEFEELSNKPRIKSAIESLLFVSGDPLSIKDITNALESNIKLVKEVLDEMVLEYDSEKRGIKLISINGEYQLVTKAENSDFVQKLLKKNKRQSLSQASLESLAIIAYKQPITRVDIDEIRGVKSESAINRLIEKDLIKEVGRLEVPGRPMLFGTTEEFLRQFGLRELNELPSLDIYNNEDNSIIEEMSNIVQGKEDKELESKE</sequence>
<evidence type="ECO:0000256" key="5">
    <source>
        <dbReference type="HAMAP-Rule" id="MF_01804"/>
    </source>
</evidence>
<evidence type="ECO:0000256" key="2">
    <source>
        <dbReference type="ARBA" id="ARBA00022618"/>
    </source>
</evidence>
<keyword evidence="3 5" id="KW-0159">Chromosome partition</keyword>
<comment type="subcellular location">
    <subcellularLocation>
        <location evidence="5">Cytoplasm</location>
    </subcellularLocation>
    <text evidence="5">Associated with two foci at the outer edges of the nucleoid region in young cells, and at four foci within both cell halves in older cells.</text>
</comment>
<dbReference type="PIRSF" id="PIRSF019345">
    <property type="entry name" value="ScpB"/>
    <property type="match status" value="1"/>
</dbReference>
<comment type="similarity">
    <text evidence="5">Belongs to the ScpB family.</text>
</comment>
<dbReference type="RefSeq" id="WP_156627602.1">
    <property type="nucleotide sequence ID" value="NZ_CACRTO010000047.1"/>
</dbReference>
<evidence type="ECO:0000256" key="3">
    <source>
        <dbReference type="ARBA" id="ARBA00022829"/>
    </source>
</evidence>
<dbReference type="InterPro" id="IPR036388">
    <property type="entry name" value="WH-like_DNA-bd_sf"/>
</dbReference>
<dbReference type="Pfam" id="PF04079">
    <property type="entry name" value="SMC_ScpB"/>
    <property type="match status" value="1"/>
</dbReference>
<organism evidence="6">
    <name type="scientific">Clostridium tertium</name>
    <dbReference type="NCBI Taxonomy" id="1559"/>
    <lineage>
        <taxon>Bacteria</taxon>
        <taxon>Bacillati</taxon>
        <taxon>Bacillota</taxon>
        <taxon>Clostridia</taxon>
        <taxon>Eubacteriales</taxon>
        <taxon>Clostridiaceae</taxon>
        <taxon>Clostridium</taxon>
    </lineage>
</organism>
<dbReference type="SUPFAM" id="SSF46785">
    <property type="entry name" value="Winged helix' DNA-binding domain"/>
    <property type="match status" value="2"/>
</dbReference>
<keyword evidence="2 5" id="KW-0132">Cell division</keyword>
<accession>A0A6N3GCC2</accession>
<dbReference type="EMBL" id="CACRTO010000047">
    <property type="protein sequence ID" value="VYU61820.1"/>
    <property type="molecule type" value="Genomic_DNA"/>
</dbReference>
<dbReference type="InterPro" id="IPR036390">
    <property type="entry name" value="WH_DNA-bd_sf"/>
</dbReference>
<dbReference type="PANTHER" id="PTHR34298:SF2">
    <property type="entry name" value="SEGREGATION AND CONDENSATION PROTEIN B"/>
    <property type="match status" value="1"/>
</dbReference>
<gene>
    <name evidence="5 6" type="primary">scpB</name>
    <name evidence="6" type="ORF">CTLFYP3_03148</name>
</gene>
<proteinExistence type="inferred from homology"/>
<comment type="subunit">
    <text evidence="5">Homodimer. Homodimerization may be required to stabilize the binding of ScpA to the Smc head domains. Component of a cohesin-like complex composed of ScpA, ScpB and the Smc homodimer, in which ScpA and ScpB bind to the head domain of Smc. The presence of the three proteins is required for the association of the complex with DNA.</text>
</comment>
<keyword evidence="4 5" id="KW-0131">Cell cycle</keyword>
<comment type="function">
    <text evidence="5">Participates in chromosomal partition during cell division. May act via the formation of a condensin-like complex containing Smc and ScpA that pull DNA away from mid-cell into both cell halves.</text>
</comment>
<evidence type="ECO:0000256" key="1">
    <source>
        <dbReference type="ARBA" id="ARBA00022490"/>
    </source>
</evidence>
<dbReference type="AlphaFoldDB" id="A0A6N3GCC2"/>
<keyword evidence="1 5" id="KW-0963">Cytoplasm</keyword>
<dbReference type="InterPro" id="IPR005234">
    <property type="entry name" value="ScpB_csome_segregation"/>
</dbReference>
<dbReference type="GO" id="GO:0051301">
    <property type="term" value="P:cell division"/>
    <property type="evidence" value="ECO:0007669"/>
    <property type="project" value="UniProtKB-KW"/>
</dbReference>
<name>A0A6N3GCC2_9CLOT</name>
<dbReference type="GO" id="GO:0006260">
    <property type="term" value="P:DNA replication"/>
    <property type="evidence" value="ECO:0007669"/>
    <property type="project" value="UniProtKB-UniRule"/>
</dbReference>